<comment type="cofactor">
    <cofactor evidence="1">
        <name>Ca(2+)</name>
        <dbReference type="ChEBI" id="CHEBI:29108"/>
    </cofactor>
</comment>
<dbReference type="InterPro" id="IPR047115">
    <property type="entry name" value="ARSB"/>
</dbReference>
<evidence type="ECO:0000256" key="1">
    <source>
        <dbReference type="ARBA" id="ARBA00001913"/>
    </source>
</evidence>
<dbReference type="PANTHER" id="PTHR10342:SF274">
    <property type="entry name" value="ARYLSULFATASE B"/>
    <property type="match status" value="1"/>
</dbReference>
<dbReference type="EMBL" id="JQDR03007095">
    <property type="protein sequence ID" value="KAA0199154.1"/>
    <property type="molecule type" value="Genomic_DNA"/>
</dbReference>
<evidence type="ECO:0000256" key="6">
    <source>
        <dbReference type="ARBA" id="ARBA00023180"/>
    </source>
</evidence>
<evidence type="ECO:0000256" key="5">
    <source>
        <dbReference type="ARBA" id="ARBA00022837"/>
    </source>
</evidence>
<evidence type="ECO:0000259" key="7">
    <source>
        <dbReference type="Pfam" id="PF00884"/>
    </source>
</evidence>
<dbReference type="Proteomes" id="UP000711488">
    <property type="component" value="Unassembled WGS sequence"/>
</dbReference>
<accession>A0A6A0H436</accession>
<evidence type="ECO:0000256" key="4">
    <source>
        <dbReference type="ARBA" id="ARBA00022801"/>
    </source>
</evidence>
<dbReference type="GO" id="GO:0046872">
    <property type="term" value="F:metal ion binding"/>
    <property type="evidence" value="ECO:0007669"/>
    <property type="project" value="UniProtKB-KW"/>
</dbReference>
<keyword evidence="4" id="KW-0378">Hydrolase</keyword>
<name>A0A6A0H436_HYAAZ</name>
<comment type="caution">
    <text evidence="8">The sequence shown here is derived from an EMBL/GenBank/DDBJ whole genome shotgun (WGS) entry which is preliminary data.</text>
</comment>
<keyword evidence="6" id="KW-0325">Glycoprotein</keyword>
<sequence>MSCYNDVSWHNEAVYMPNIQRLAETGIILDGSYTQPVCTPTRAALLTGRYPHTIGRQGGALESLQPTGLDLTLPLLPTTLREAGYSTHMVGKWHLGFCNESYTPTHRGFDTFYGFYGSGQNYYTRYTNNQYHFNGKQQQVQGYDRRKQMDVHRGATGVYSTFEFAEEAASLIRSHDPQKPMFLLLATQAVHGPTQVPDTYSDMYPMVADKRRKKFLGE</sequence>
<reference evidence="8" key="2">
    <citation type="journal article" date="2018" name="Environ. Sci. Technol.">
        <title>The Toxicogenome of Hyalella azteca: A Model for Sediment Ecotoxicology and Evolutionary Toxicology.</title>
        <authorList>
            <person name="Poynton H.C."/>
            <person name="Hasenbein S."/>
            <person name="Benoit J.B."/>
            <person name="Sepulveda M.S."/>
            <person name="Poelchau M.F."/>
            <person name="Hughes D.S.T."/>
            <person name="Murali S.C."/>
            <person name="Chen S."/>
            <person name="Glastad K.M."/>
            <person name="Goodisman M.A.D."/>
            <person name="Werren J.H."/>
            <person name="Vineis J.H."/>
            <person name="Bowen J.L."/>
            <person name="Friedrich M."/>
            <person name="Jones J."/>
            <person name="Robertson H.M."/>
            <person name="Feyereisen R."/>
            <person name="Mechler-Hickson A."/>
            <person name="Mathers N."/>
            <person name="Lee C.E."/>
            <person name="Colbourne J.K."/>
            <person name="Biales A."/>
            <person name="Johnston J.S."/>
            <person name="Wellborn G.A."/>
            <person name="Rosendale A.J."/>
            <person name="Cridge A.G."/>
            <person name="Munoz-Torres M.C."/>
            <person name="Bain P.A."/>
            <person name="Manny A.R."/>
            <person name="Major K.M."/>
            <person name="Lambert F.N."/>
            <person name="Vulpe C.D."/>
            <person name="Tuck P."/>
            <person name="Blalock B.J."/>
            <person name="Lin Y.Y."/>
            <person name="Smith M.E."/>
            <person name="Ochoa-Acuna H."/>
            <person name="Chen M.M."/>
            <person name="Childers C.P."/>
            <person name="Qu J."/>
            <person name="Dugan S."/>
            <person name="Lee S.L."/>
            <person name="Chao H."/>
            <person name="Dinh H."/>
            <person name="Han Y."/>
            <person name="Doddapaneni H."/>
            <person name="Worley K.C."/>
            <person name="Muzny D.M."/>
            <person name="Gibbs R.A."/>
            <person name="Richards S."/>
        </authorList>
    </citation>
    <scope>NUCLEOTIDE SEQUENCE</scope>
    <source>
        <strain evidence="8">HAZT.00-mixed</strain>
        <tissue evidence="8">Whole organism</tissue>
    </source>
</reference>
<dbReference type="InterPro" id="IPR024607">
    <property type="entry name" value="Sulfatase_CS"/>
</dbReference>
<reference evidence="8" key="1">
    <citation type="submission" date="2014-08" db="EMBL/GenBank/DDBJ databases">
        <authorList>
            <person name="Murali S."/>
            <person name="Richards S."/>
            <person name="Bandaranaike D."/>
            <person name="Bellair M."/>
            <person name="Blankenburg K."/>
            <person name="Chao H."/>
            <person name="Dinh H."/>
            <person name="Doddapaneni H."/>
            <person name="Dugan-Rocha S."/>
            <person name="Elkadiri S."/>
            <person name="Gnanaolivu R."/>
            <person name="Hughes D."/>
            <person name="Lee S."/>
            <person name="Li M."/>
            <person name="Ming W."/>
            <person name="Munidasa M."/>
            <person name="Muniz J."/>
            <person name="Nguyen L."/>
            <person name="Osuji N."/>
            <person name="Pu L.-L."/>
            <person name="Puazo M."/>
            <person name="Skinner E."/>
            <person name="Qu C."/>
            <person name="Quiroz J."/>
            <person name="Raj R."/>
            <person name="Weissenberger G."/>
            <person name="Xin Y."/>
            <person name="Zou X."/>
            <person name="Han Y."/>
            <person name="Worley K."/>
            <person name="Muzny D."/>
            <person name="Gibbs R."/>
        </authorList>
    </citation>
    <scope>NUCLEOTIDE SEQUENCE</scope>
    <source>
        <strain evidence="8">HAZT.00-mixed</strain>
        <tissue evidence="8">Whole organism</tissue>
    </source>
</reference>
<dbReference type="PROSITE" id="PS00523">
    <property type="entry name" value="SULFATASE_1"/>
    <property type="match status" value="1"/>
</dbReference>
<evidence type="ECO:0000256" key="3">
    <source>
        <dbReference type="ARBA" id="ARBA00022723"/>
    </source>
</evidence>
<evidence type="ECO:0000256" key="2">
    <source>
        <dbReference type="ARBA" id="ARBA00008779"/>
    </source>
</evidence>
<dbReference type="Gene3D" id="3.40.720.10">
    <property type="entry name" value="Alkaline Phosphatase, subunit A"/>
    <property type="match status" value="1"/>
</dbReference>
<dbReference type="InterPro" id="IPR017850">
    <property type="entry name" value="Alkaline_phosphatase_core_sf"/>
</dbReference>
<feature type="domain" description="Sulfatase N-terminal" evidence="7">
    <location>
        <begin position="14"/>
        <end position="205"/>
    </location>
</feature>
<dbReference type="Pfam" id="PF00884">
    <property type="entry name" value="Sulfatase"/>
    <property type="match status" value="1"/>
</dbReference>
<dbReference type="InterPro" id="IPR000917">
    <property type="entry name" value="Sulfatase_N"/>
</dbReference>
<organism evidence="8">
    <name type="scientific">Hyalella azteca</name>
    <name type="common">Amphipod</name>
    <dbReference type="NCBI Taxonomy" id="294128"/>
    <lineage>
        <taxon>Eukaryota</taxon>
        <taxon>Metazoa</taxon>
        <taxon>Ecdysozoa</taxon>
        <taxon>Arthropoda</taxon>
        <taxon>Crustacea</taxon>
        <taxon>Multicrustacea</taxon>
        <taxon>Malacostraca</taxon>
        <taxon>Eumalacostraca</taxon>
        <taxon>Peracarida</taxon>
        <taxon>Amphipoda</taxon>
        <taxon>Senticaudata</taxon>
        <taxon>Talitrida</taxon>
        <taxon>Talitroidea</taxon>
        <taxon>Hyalellidae</taxon>
        <taxon>Hyalella</taxon>
    </lineage>
</organism>
<comment type="similarity">
    <text evidence="2">Belongs to the sulfatase family.</text>
</comment>
<keyword evidence="5" id="KW-0106">Calcium</keyword>
<dbReference type="PROSITE" id="PS00149">
    <property type="entry name" value="SULFATASE_2"/>
    <property type="match status" value="1"/>
</dbReference>
<proteinExistence type="inferred from homology"/>
<evidence type="ECO:0000313" key="8">
    <source>
        <dbReference type="EMBL" id="KAA0199154.1"/>
    </source>
</evidence>
<keyword evidence="3" id="KW-0479">Metal-binding</keyword>
<dbReference type="SUPFAM" id="SSF53649">
    <property type="entry name" value="Alkaline phosphatase-like"/>
    <property type="match status" value="1"/>
</dbReference>
<dbReference type="AlphaFoldDB" id="A0A6A0H436"/>
<gene>
    <name evidence="8" type="ORF">HAZT_HAZT000073</name>
</gene>
<protein>
    <recommendedName>
        <fullName evidence="7">Sulfatase N-terminal domain-containing protein</fullName>
    </recommendedName>
</protein>
<dbReference type="PANTHER" id="PTHR10342">
    <property type="entry name" value="ARYLSULFATASE"/>
    <property type="match status" value="1"/>
</dbReference>
<reference evidence="8" key="3">
    <citation type="submission" date="2019-06" db="EMBL/GenBank/DDBJ databases">
        <authorList>
            <person name="Poynton C."/>
            <person name="Hasenbein S."/>
            <person name="Benoit J.B."/>
            <person name="Sepulveda M.S."/>
            <person name="Poelchau M.F."/>
            <person name="Murali S.C."/>
            <person name="Chen S."/>
            <person name="Glastad K.M."/>
            <person name="Werren J.H."/>
            <person name="Vineis J.H."/>
            <person name="Bowen J.L."/>
            <person name="Friedrich M."/>
            <person name="Jones J."/>
            <person name="Robertson H.M."/>
            <person name="Feyereisen R."/>
            <person name="Mechler-Hickson A."/>
            <person name="Mathers N."/>
            <person name="Lee C.E."/>
            <person name="Colbourne J.K."/>
            <person name="Biales A."/>
            <person name="Johnston J.S."/>
            <person name="Wellborn G.A."/>
            <person name="Rosendale A.J."/>
            <person name="Cridge A.G."/>
            <person name="Munoz-Torres M.C."/>
            <person name="Bain P.A."/>
            <person name="Manny A.R."/>
            <person name="Major K.M."/>
            <person name="Lambert F.N."/>
            <person name="Vulpe C.D."/>
            <person name="Tuck P."/>
            <person name="Blalock B.J."/>
            <person name="Lin Y.-Y."/>
            <person name="Smith M.E."/>
            <person name="Ochoa-Acuna H."/>
            <person name="Chen M.-J.M."/>
            <person name="Childers C.P."/>
            <person name="Qu J."/>
            <person name="Dugan S."/>
            <person name="Lee S.L."/>
            <person name="Chao H."/>
            <person name="Dinh H."/>
            <person name="Han Y."/>
            <person name="Doddapaneni H."/>
            <person name="Worley K.C."/>
            <person name="Muzny D.M."/>
            <person name="Gibbs R.A."/>
            <person name="Richards S."/>
        </authorList>
    </citation>
    <scope>NUCLEOTIDE SEQUENCE</scope>
    <source>
        <strain evidence="8">HAZT.00-mixed</strain>
        <tissue evidence="8">Whole organism</tissue>
    </source>
</reference>
<dbReference type="GO" id="GO:0008484">
    <property type="term" value="F:sulfuric ester hydrolase activity"/>
    <property type="evidence" value="ECO:0007669"/>
    <property type="project" value="InterPro"/>
</dbReference>